<evidence type="ECO:0000256" key="6">
    <source>
        <dbReference type="SAM" id="MobiDB-lite"/>
    </source>
</evidence>
<feature type="region of interest" description="Disordered" evidence="6">
    <location>
        <begin position="249"/>
        <end position="274"/>
    </location>
</feature>
<dbReference type="GO" id="GO:0005524">
    <property type="term" value="F:ATP binding"/>
    <property type="evidence" value="ECO:0007669"/>
    <property type="project" value="UniProtKB-KW"/>
</dbReference>
<dbReference type="GO" id="GO:0005634">
    <property type="term" value="C:nucleus"/>
    <property type="evidence" value="ECO:0007669"/>
    <property type="project" value="UniProtKB-SubCell"/>
</dbReference>
<evidence type="ECO:0000256" key="4">
    <source>
        <dbReference type="ARBA" id="ARBA00022840"/>
    </source>
</evidence>
<dbReference type="EMBL" id="DF973179">
    <property type="protein sequence ID" value="GAU18140.1"/>
    <property type="molecule type" value="Genomic_DNA"/>
</dbReference>
<dbReference type="GO" id="GO:0004386">
    <property type="term" value="F:helicase activity"/>
    <property type="evidence" value="ECO:0007669"/>
    <property type="project" value="UniProtKB-KW"/>
</dbReference>
<sequence length="424" mass="48011">MVMDKGTLSDIRMRSRKTTVSDCSCFLRPGIDICVLSPPQRAADSVGSKLEPVWMDARISSIQRKPHGSECSCQFFVNFYVDQGSLGLEMRTLLPIASQVAITNTKRVEQAQESHTDEASPSYNVDGLRRSKRRHVQPDRYLGCEVKELDVGSFRNRPPVRIDTSTKEDDLPLSCLFRLQQQKSPEKITDKCQKLNLPNPSRELLVYNRRAKNREVKKSRDVDHNEHQNPLAIIPFTNQDAEPIAVEPCDQNGNVARSGEHASSEISSKYRHLINTPKPRKNINLLDFPEKSEDAAKSDDVSSRCQFFGTPKLQRKSLGDLGDMDLGNRWEGIKRKTNKGFKEGKYRSTYLRNPGEELEVGLASVYFDDSEVSNADASAEAEEKLKEVCEHDNRLDEEIGIYCIRCGFVTTHIRDVNPIFMEAT</sequence>
<reference evidence="8" key="1">
    <citation type="journal article" date="2017" name="Front. Plant Sci.">
        <title>Climate Clever Clovers: New Paradigm to Reduce the Environmental Footprint of Ruminants by Breeding Low Methanogenic Forages Utilizing Haplotype Variation.</title>
        <authorList>
            <person name="Kaur P."/>
            <person name="Appels R."/>
            <person name="Bayer P.E."/>
            <person name="Keeble-Gagnere G."/>
            <person name="Wang J."/>
            <person name="Hirakawa H."/>
            <person name="Shirasawa K."/>
            <person name="Vercoe P."/>
            <person name="Stefanova K."/>
            <person name="Durmic Z."/>
            <person name="Nichols P."/>
            <person name="Revell C."/>
            <person name="Isobe S.N."/>
            <person name="Edwards D."/>
            <person name="Erskine W."/>
        </authorList>
    </citation>
    <scope>NUCLEOTIDE SEQUENCE [LARGE SCALE GENOMIC DNA]</scope>
    <source>
        <strain evidence="8">cv. Daliak</strain>
    </source>
</reference>
<keyword evidence="5" id="KW-0539">Nucleus</keyword>
<evidence type="ECO:0000313" key="8">
    <source>
        <dbReference type="Proteomes" id="UP000242715"/>
    </source>
</evidence>
<name>A0A2Z6LZX7_TRISU</name>
<keyword evidence="3" id="KW-0378">Hydrolase</keyword>
<accession>A0A2Z6LZX7</accession>
<evidence type="ECO:0000256" key="2">
    <source>
        <dbReference type="ARBA" id="ARBA00022741"/>
    </source>
</evidence>
<evidence type="ECO:0000313" key="7">
    <source>
        <dbReference type="EMBL" id="GAU18140.1"/>
    </source>
</evidence>
<gene>
    <name evidence="7" type="ORF">TSUD_248410</name>
</gene>
<proteinExistence type="predicted"/>
<dbReference type="AlphaFoldDB" id="A0A2Z6LZX7"/>
<evidence type="ECO:0000256" key="1">
    <source>
        <dbReference type="ARBA" id="ARBA00004123"/>
    </source>
</evidence>
<dbReference type="PANTHER" id="PTHR45821">
    <property type="entry name" value="SNF2 DOMAIN-CONTAINING PROTEIN CLASSY 2-RELATED"/>
    <property type="match status" value="1"/>
</dbReference>
<dbReference type="PANTHER" id="PTHR45821:SF2">
    <property type="entry name" value="SNF2 DOMAIN-CONTAINING PROTEIN CLASSY 2"/>
    <property type="match status" value="1"/>
</dbReference>
<dbReference type="Proteomes" id="UP000242715">
    <property type="component" value="Unassembled WGS sequence"/>
</dbReference>
<dbReference type="OrthoDB" id="448448at2759"/>
<evidence type="ECO:0000256" key="3">
    <source>
        <dbReference type="ARBA" id="ARBA00022806"/>
    </source>
</evidence>
<comment type="subcellular location">
    <subcellularLocation>
        <location evidence="1">Nucleus</location>
    </subcellularLocation>
</comment>
<dbReference type="InterPro" id="IPR044567">
    <property type="entry name" value="CLSY/DRD1"/>
</dbReference>
<keyword evidence="2" id="KW-0547">Nucleotide-binding</keyword>
<dbReference type="GO" id="GO:0080188">
    <property type="term" value="P:gene silencing by siRNA-directed DNA methylation"/>
    <property type="evidence" value="ECO:0007669"/>
    <property type="project" value="InterPro"/>
</dbReference>
<organism evidence="7 8">
    <name type="scientific">Trifolium subterraneum</name>
    <name type="common">Subterranean clover</name>
    <dbReference type="NCBI Taxonomy" id="3900"/>
    <lineage>
        <taxon>Eukaryota</taxon>
        <taxon>Viridiplantae</taxon>
        <taxon>Streptophyta</taxon>
        <taxon>Embryophyta</taxon>
        <taxon>Tracheophyta</taxon>
        <taxon>Spermatophyta</taxon>
        <taxon>Magnoliopsida</taxon>
        <taxon>eudicotyledons</taxon>
        <taxon>Gunneridae</taxon>
        <taxon>Pentapetalae</taxon>
        <taxon>rosids</taxon>
        <taxon>fabids</taxon>
        <taxon>Fabales</taxon>
        <taxon>Fabaceae</taxon>
        <taxon>Papilionoideae</taxon>
        <taxon>50 kb inversion clade</taxon>
        <taxon>NPAAA clade</taxon>
        <taxon>Hologalegina</taxon>
        <taxon>IRL clade</taxon>
        <taxon>Trifolieae</taxon>
        <taxon>Trifolium</taxon>
    </lineage>
</organism>
<evidence type="ECO:0000256" key="5">
    <source>
        <dbReference type="ARBA" id="ARBA00023242"/>
    </source>
</evidence>
<keyword evidence="3" id="KW-0347">Helicase</keyword>
<keyword evidence="8" id="KW-1185">Reference proteome</keyword>
<keyword evidence="4" id="KW-0067">ATP-binding</keyword>
<protein>
    <submittedName>
        <fullName evidence="7">Uncharacterized protein</fullName>
    </submittedName>
</protein>